<dbReference type="PANTHER" id="PTHR30069">
    <property type="entry name" value="TONB-DEPENDENT OUTER MEMBRANE RECEPTOR"/>
    <property type="match status" value="1"/>
</dbReference>
<evidence type="ECO:0000256" key="7">
    <source>
        <dbReference type="PROSITE-ProRule" id="PRU01360"/>
    </source>
</evidence>
<dbReference type="Gene3D" id="2.60.40.1120">
    <property type="entry name" value="Carboxypeptidase-like, regulatory domain"/>
    <property type="match status" value="1"/>
</dbReference>
<dbReference type="InterPro" id="IPR036942">
    <property type="entry name" value="Beta-barrel_TonB_sf"/>
</dbReference>
<feature type="chain" id="PRO_5012987478" evidence="8">
    <location>
        <begin position="22"/>
        <end position="948"/>
    </location>
</feature>
<name>A0A250FEH8_9FLAO</name>
<feature type="domain" description="TonB-dependent receptor plug" evidence="9">
    <location>
        <begin position="121"/>
        <end position="229"/>
    </location>
</feature>
<evidence type="ECO:0000256" key="3">
    <source>
        <dbReference type="ARBA" id="ARBA00022452"/>
    </source>
</evidence>
<feature type="signal peptide" evidence="8">
    <location>
        <begin position="1"/>
        <end position="21"/>
    </location>
</feature>
<gene>
    <name evidence="10" type="ORF">CGC53_08875</name>
</gene>
<accession>A0A250FEH8</accession>
<proteinExistence type="inferred from homology"/>
<keyword evidence="8" id="KW-0732">Signal</keyword>
<evidence type="ECO:0000256" key="6">
    <source>
        <dbReference type="ARBA" id="ARBA00023237"/>
    </source>
</evidence>
<reference evidence="11" key="1">
    <citation type="submission" date="2017-06" db="EMBL/GenBank/DDBJ databases">
        <title>Capnocytophaga spp. assemblies.</title>
        <authorList>
            <person name="Gulvik C.A."/>
        </authorList>
    </citation>
    <scope>NUCLEOTIDE SEQUENCE [LARGE SCALE GENOMIC DNA]</scope>
    <source>
        <strain evidence="11">H6253</strain>
    </source>
</reference>
<evidence type="ECO:0000256" key="1">
    <source>
        <dbReference type="ARBA" id="ARBA00004571"/>
    </source>
</evidence>
<evidence type="ECO:0000256" key="5">
    <source>
        <dbReference type="ARBA" id="ARBA00023136"/>
    </source>
</evidence>
<dbReference type="InterPro" id="IPR008969">
    <property type="entry name" value="CarboxyPept-like_regulatory"/>
</dbReference>
<keyword evidence="3 7" id="KW-1134">Transmembrane beta strand</keyword>
<dbReference type="InterPro" id="IPR012910">
    <property type="entry name" value="Plug_dom"/>
</dbReference>
<dbReference type="KEGG" id="clk:CGC53_08875"/>
<dbReference type="EMBL" id="CP022384">
    <property type="protein sequence ID" value="ATA82448.1"/>
    <property type="molecule type" value="Genomic_DNA"/>
</dbReference>
<dbReference type="SUPFAM" id="SSF49464">
    <property type="entry name" value="Carboxypeptidase regulatory domain-like"/>
    <property type="match status" value="1"/>
</dbReference>
<comment type="similarity">
    <text evidence="7">Belongs to the TonB-dependent receptor family.</text>
</comment>
<evidence type="ECO:0000259" key="9">
    <source>
        <dbReference type="Pfam" id="PF07715"/>
    </source>
</evidence>
<dbReference type="Gene3D" id="2.170.130.10">
    <property type="entry name" value="TonB-dependent receptor, plug domain"/>
    <property type="match status" value="1"/>
</dbReference>
<dbReference type="PROSITE" id="PS52016">
    <property type="entry name" value="TONB_DEPENDENT_REC_3"/>
    <property type="match status" value="1"/>
</dbReference>
<evidence type="ECO:0000256" key="8">
    <source>
        <dbReference type="SAM" id="SignalP"/>
    </source>
</evidence>
<dbReference type="Pfam" id="PF13715">
    <property type="entry name" value="CarbopepD_reg_2"/>
    <property type="match status" value="1"/>
</dbReference>
<organism evidence="10 11">
    <name type="scientific">Capnocytophaga leadbetteri</name>
    <dbReference type="NCBI Taxonomy" id="327575"/>
    <lineage>
        <taxon>Bacteria</taxon>
        <taxon>Pseudomonadati</taxon>
        <taxon>Bacteroidota</taxon>
        <taxon>Flavobacteriia</taxon>
        <taxon>Flavobacteriales</taxon>
        <taxon>Flavobacteriaceae</taxon>
        <taxon>Capnocytophaga</taxon>
    </lineage>
</organism>
<keyword evidence="5 7" id="KW-0472">Membrane</keyword>
<dbReference type="AlphaFoldDB" id="A0A250FEH8"/>
<keyword evidence="10" id="KW-0675">Receptor</keyword>
<keyword evidence="6 7" id="KW-0998">Cell outer membrane</keyword>
<dbReference type="InterPro" id="IPR039426">
    <property type="entry name" value="TonB-dep_rcpt-like"/>
</dbReference>
<dbReference type="Gene3D" id="2.40.170.20">
    <property type="entry name" value="TonB-dependent receptor, beta-barrel domain"/>
    <property type="match status" value="1"/>
</dbReference>
<comment type="subcellular location">
    <subcellularLocation>
        <location evidence="1 7">Cell outer membrane</location>
        <topology evidence="1 7">Multi-pass membrane protein</topology>
    </subcellularLocation>
</comment>
<dbReference type="GO" id="GO:0009279">
    <property type="term" value="C:cell outer membrane"/>
    <property type="evidence" value="ECO:0007669"/>
    <property type="project" value="UniProtKB-SubCell"/>
</dbReference>
<dbReference type="InterPro" id="IPR037066">
    <property type="entry name" value="Plug_dom_sf"/>
</dbReference>
<sequence>MKNWFLNVAIFLLTTVLYAQSGVVTGEIIDGDEKVPLMGAGVLVKGTAHGVSTDMDGKFSLTVSANTGTIEVSYLGYVSKSVPYKLTNGKAHLRVVLESDQQSLGEVVVTAKSTLIDIAKERKTPVAVSTIQAAEIVDKLGTRELPEILNRTPSVYASRSGGGFGDSNINVRGFDSKNVAVMVNGMPVNDMEGGTVYFSNWSGLSDVTSAMQIQRGLGASKIAIASVGGTINFITRASDMSEGGTAYASYGSSGEYKGSVSYNTGKTTTGWSASVLFGKSGGSKYADGTNFDAYNYYFALGFEPSKKHSFQLMFTGAPQWHHQRYSTSIQNYQRYGGTADKPNRRYNSDWGYLNGEEFSTRRNVYHKPVAMLNWDWHITESTSLSTVLYASVGRGMGSSNEGQGSAITPNGTTYSLKNVNISSVRTEDGLIDFDKVVRYNKGETVEGLAPMQHPGEINREGEVTAPNGQKFRGRQGFARGGSVNSHDWYGILTNLQHQIDKNFTFNMGLDARYYYGYHHKVITDLLGGNSYYDTSNKNVTAPRNQNIINAVKPADISFNPFAKVAPVEEQIGYSNDGEVKWFGLFSQFEYSDDHFSAFVQGSTSVQSYQRVDNFMKPGTLAVRGNSATAMNTKTGFKNIVGYNIKGGVNYNINENHNVFANIGYYSKQPFFDSVYPNYKNFLNPLVTNEKILGMELGYGFKSEFVNANLNLYRTSWKDRFLRKPNNLNLGGGREVRAFANILGIEEIHQGVEVEANAKINKYLKVNAMLSLGDWFYKGDATGTLINENSNPIDLQGNEVPAGSAAQTKLFLEDVKVGTTAQTTAALGLIVSPIDNLKIDIDWRYVDNLYANLNVSSFTTEAAAKKGALRLPAFHLFDLGASYKWQLSEKQRISLFAHVYNLLDTYYINESYDNIHATDRSITYKGIDVNNRVYFGDGRTFSFGVRYNF</sequence>
<protein>
    <submittedName>
        <fullName evidence="10">TonB-dependent receptor</fullName>
    </submittedName>
</protein>
<evidence type="ECO:0000256" key="2">
    <source>
        <dbReference type="ARBA" id="ARBA00022448"/>
    </source>
</evidence>
<dbReference type="Pfam" id="PF07715">
    <property type="entry name" value="Plug"/>
    <property type="match status" value="1"/>
</dbReference>
<evidence type="ECO:0000313" key="10">
    <source>
        <dbReference type="EMBL" id="ATA82448.1"/>
    </source>
</evidence>
<dbReference type="SUPFAM" id="SSF56935">
    <property type="entry name" value="Porins"/>
    <property type="match status" value="1"/>
</dbReference>
<keyword evidence="4 7" id="KW-0812">Transmembrane</keyword>
<keyword evidence="2 7" id="KW-0813">Transport</keyword>
<keyword evidence="11" id="KW-1185">Reference proteome</keyword>
<dbReference type="Proteomes" id="UP000217276">
    <property type="component" value="Chromosome"/>
</dbReference>
<dbReference type="GO" id="GO:0044718">
    <property type="term" value="P:siderophore transmembrane transport"/>
    <property type="evidence" value="ECO:0007669"/>
    <property type="project" value="TreeGrafter"/>
</dbReference>
<dbReference type="PANTHER" id="PTHR30069:SF50">
    <property type="entry name" value="TONB-DEPENDENT RECEPTOR HI_1217-RELATED"/>
    <property type="match status" value="1"/>
</dbReference>
<evidence type="ECO:0000313" key="11">
    <source>
        <dbReference type="Proteomes" id="UP000217276"/>
    </source>
</evidence>
<dbReference type="GO" id="GO:0015344">
    <property type="term" value="F:siderophore uptake transmembrane transporter activity"/>
    <property type="evidence" value="ECO:0007669"/>
    <property type="project" value="TreeGrafter"/>
</dbReference>
<evidence type="ECO:0000256" key="4">
    <source>
        <dbReference type="ARBA" id="ARBA00022692"/>
    </source>
</evidence>
<dbReference type="RefSeq" id="WP_095914456.1">
    <property type="nucleotide sequence ID" value="NZ_CAUUPF010000008.1"/>
</dbReference>